<keyword evidence="2" id="KW-0812">Transmembrane</keyword>
<dbReference type="GO" id="GO:0005789">
    <property type="term" value="C:endoplasmic reticulum membrane"/>
    <property type="evidence" value="ECO:0007669"/>
    <property type="project" value="TreeGrafter"/>
</dbReference>
<feature type="domain" description="Sm" evidence="3">
    <location>
        <begin position="184"/>
        <end position="233"/>
    </location>
</feature>
<feature type="region of interest" description="Disordered" evidence="1">
    <location>
        <begin position="147"/>
        <end position="178"/>
    </location>
</feature>
<keyword evidence="5" id="KW-1185">Reference proteome</keyword>
<gene>
    <name evidence="4" type="ORF">B0A49_05775</name>
</gene>
<accession>A0A4U0WWF9</accession>
<keyword evidence="2" id="KW-0472">Membrane</keyword>
<dbReference type="InterPro" id="IPR013945">
    <property type="entry name" value="Pkr1"/>
</dbReference>
<feature type="region of interest" description="Disordered" evidence="1">
    <location>
        <begin position="82"/>
        <end position="134"/>
    </location>
</feature>
<evidence type="ECO:0000256" key="1">
    <source>
        <dbReference type="SAM" id="MobiDB-lite"/>
    </source>
</evidence>
<feature type="compositionally biased region" description="Gly residues" evidence="1">
    <location>
        <begin position="265"/>
        <end position="288"/>
    </location>
</feature>
<feature type="compositionally biased region" description="Acidic residues" evidence="1">
    <location>
        <begin position="103"/>
        <end position="114"/>
    </location>
</feature>
<dbReference type="InterPro" id="IPR034102">
    <property type="entry name" value="Sm_D1"/>
</dbReference>
<dbReference type="PANTHER" id="PTHR28251">
    <property type="entry name" value="V-TYPE ATPASE ASSEMBLY FACTOR PKR1"/>
    <property type="match status" value="1"/>
</dbReference>
<evidence type="ECO:0000259" key="3">
    <source>
        <dbReference type="Pfam" id="PF01423"/>
    </source>
</evidence>
<dbReference type="GO" id="GO:0000387">
    <property type="term" value="P:spliceosomal snRNP assembly"/>
    <property type="evidence" value="ECO:0007669"/>
    <property type="project" value="InterPro"/>
</dbReference>
<dbReference type="CDD" id="cd01724">
    <property type="entry name" value="Sm_D1"/>
    <property type="match status" value="1"/>
</dbReference>
<feature type="transmembrane region" description="Helical" evidence="2">
    <location>
        <begin position="48"/>
        <end position="66"/>
    </location>
</feature>
<comment type="caution">
    <text evidence="4">The sequence shown here is derived from an EMBL/GenBank/DDBJ whole genome shotgun (WGS) entry which is preliminary data.</text>
</comment>
<proteinExistence type="predicted"/>
<dbReference type="AlphaFoldDB" id="A0A4U0WWF9"/>
<evidence type="ECO:0000313" key="4">
    <source>
        <dbReference type="EMBL" id="TKA66893.1"/>
    </source>
</evidence>
<feature type="compositionally biased region" description="Basic and acidic residues" evidence="1">
    <location>
        <begin position="115"/>
        <end position="134"/>
    </location>
</feature>
<reference evidence="4 5" key="1">
    <citation type="submission" date="2017-03" db="EMBL/GenBank/DDBJ databases">
        <title>Genomes of endolithic fungi from Antarctica.</title>
        <authorList>
            <person name="Coleine C."/>
            <person name="Masonjones S."/>
            <person name="Stajich J.E."/>
        </authorList>
    </citation>
    <scope>NUCLEOTIDE SEQUENCE [LARGE SCALE GENOMIC DNA]</scope>
    <source>
        <strain evidence="4 5">CCFEE 5187</strain>
    </source>
</reference>
<feature type="transmembrane region" description="Helical" evidence="2">
    <location>
        <begin position="20"/>
        <end position="41"/>
    </location>
</feature>
<dbReference type="GO" id="GO:0032991">
    <property type="term" value="C:protein-containing complex"/>
    <property type="evidence" value="ECO:0007669"/>
    <property type="project" value="UniProtKB-ARBA"/>
</dbReference>
<dbReference type="OrthoDB" id="9626941at2759"/>
<feature type="compositionally biased region" description="Polar residues" evidence="1">
    <location>
        <begin position="167"/>
        <end position="178"/>
    </location>
</feature>
<sequence>MSAFLENLWNSIFTPGATPTLLIATNATFAALQLVLFSLLIATYSIHFVVLSFLCGGLWWAINWFAAELAAAQQKEEEAERLRQARRRGKSGRDTIRLGEGDSGADDEGTETEVEERKEKGVAYEESPMEPKVREDAMETLRESARATMTSGSTLGVGGQGDEGATQRRSLADSQVSTDSEWEKIGTIVHGTIASVSPQMNTALRACKVTVKGRETTACDSMNIRGSTIRYFILPDSLPLDTLLIDDTPKPKNKARKEQADRGGSRGGMRGGPRGGGRGRGGGGGMRGGRGRGGRGF</sequence>
<name>A0A4U0WWF9_9PEZI</name>
<dbReference type="Proteomes" id="UP000308768">
    <property type="component" value="Unassembled WGS sequence"/>
</dbReference>
<dbReference type="PANTHER" id="PTHR28251:SF1">
    <property type="entry name" value="V-TYPE ATPASE ASSEMBLY FACTOR PKR1"/>
    <property type="match status" value="1"/>
</dbReference>
<dbReference type="EMBL" id="NAJN01000974">
    <property type="protein sequence ID" value="TKA66893.1"/>
    <property type="molecule type" value="Genomic_DNA"/>
</dbReference>
<evidence type="ECO:0000313" key="5">
    <source>
        <dbReference type="Proteomes" id="UP000308768"/>
    </source>
</evidence>
<organism evidence="4 5">
    <name type="scientific">Cryomyces minteri</name>
    <dbReference type="NCBI Taxonomy" id="331657"/>
    <lineage>
        <taxon>Eukaryota</taxon>
        <taxon>Fungi</taxon>
        <taxon>Dikarya</taxon>
        <taxon>Ascomycota</taxon>
        <taxon>Pezizomycotina</taxon>
        <taxon>Dothideomycetes</taxon>
        <taxon>Dothideomycetes incertae sedis</taxon>
        <taxon>Cryomyces</taxon>
    </lineage>
</organism>
<dbReference type="STRING" id="331657.A0A4U0WWF9"/>
<dbReference type="Gene3D" id="2.30.30.100">
    <property type="match status" value="1"/>
</dbReference>
<dbReference type="InterPro" id="IPR010920">
    <property type="entry name" value="LSM_dom_sf"/>
</dbReference>
<dbReference type="GO" id="GO:0070072">
    <property type="term" value="P:vacuolar proton-transporting V-type ATPase complex assembly"/>
    <property type="evidence" value="ECO:0007669"/>
    <property type="project" value="InterPro"/>
</dbReference>
<dbReference type="InterPro" id="IPR001163">
    <property type="entry name" value="Sm_dom_euk/arc"/>
</dbReference>
<dbReference type="Pfam" id="PF01423">
    <property type="entry name" value="LSM"/>
    <property type="match status" value="1"/>
</dbReference>
<feature type="compositionally biased region" description="Basic and acidic residues" evidence="1">
    <location>
        <begin position="91"/>
        <end position="100"/>
    </location>
</feature>
<evidence type="ECO:0000256" key="2">
    <source>
        <dbReference type="SAM" id="Phobius"/>
    </source>
</evidence>
<keyword evidence="2" id="KW-1133">Transmembrane helix</keyword>
<feature type="region of interest" description="Disordered" evidence="1">
    <location>
        <begin position="244"/>
        <end position="297"/>
    </location>
</feature>
<dbReference type="SUPFAM" id="SSF50182">
    <property type="entry name" value="Sm-like ribonucleoproteins"/>
    <property type="match status" value="1"/>
</dbReference>
<protein>
    <recommendedName>
        <fullName evidence="3">Sm domain-containing protein</fullName>
    </recommendedName>
</protein>
<dbReference type="Pfam" id="PF08636">
    <property type="entry name" value="Pkr1"/>
    <property type="match status" value="1"/>
</dbReference>